<dbReference type="Gene3D" id="1.10.287.130">
    <property type="match status" value="1"/>
</dbReference>
<dbReference type="SMART" id="SM00304">
    <property type="entry name" value="HAMP"/>
    <property type="match status" value="1"/>
</dbReference>
<protein>
    <recommendedName>
        <fullName evidence="4">histidine kinase</fullName>
        <ecNumber evidence="4">2.7.13.3</ecNumber>
    </recommendedName>
</protein>
<dbReference type="FunFam" id="1.10.287.130:FF:000001">
    <property type="entry name" value="Two-component sensor histidine kinase"/>
    <property type="match status" value="1"/>
</dbReference>
<dbReference type="PANTHER" id="PTHR45436:SF5">
    <property type="entry name" value="SENSOR HISTIDINE KINASE TRCS"/>
    <property type="match status" value="1"/>
</dbReference>
<evidence type="ECO:0000256" key="11">
    <source>
        <dbReference type="ARBA" id="ARBA00023136"/>
    </source>
</evidence>
<evidence type="ECO:0000256" key="4">
    <source>
        <dbReference type="ARBA" id="ARBA00012438"/>
    </source>
</evidence>
<dbReference type="EMBL" id="QHLZ01000002">
    <property type="protein sequence ID" value="PXA66724.1"/>
    <property type="molecule type" value="Genomic_DNA"/>
</dbReference>
<evidence type="ECO:0000256" key="6">
    <source>
        <dbReference type="ARBA" id="ARBA00022679"/>
    </source>
</evidence>
<evidence type="ECO:0000256" key="2">
    <source>
        <dbReference type="ARBA" id="ARBA00001968"/>
    </source>
</evidence>
<dbReference type="InterPro" id="IPR004358">
    <property type="entry name" value="Sig_transdc_His_kin-like_C"/>
</dbReference>
<dbReference type="InterPro" id="IPR003594">
    <property type="entry name" value="HATPase_dom"/>
</dbReference>
<dbReference type="InterPro" id="IPR036890">
    <property type="entry name" value="HATPase_C_sf"/>
</dbReference>
<feature type="compositionally biased region" description="Pro residues" evidence="12">
    <location>
        <begin position="508"/>
        <end position="518"/>
    </location>
</feature>
<dbReference type="Proteomes" id="UP000246303">
    <property type="component" value="Unassembled WGS sequence"/>
</dbReference>
<dbReference type="InterPro" id="IPR003661">
    <property type="entry name" value="HisK_dim/P_dom"/>
</dbReference>
<evidence type="ECO:0000313" key="14">
    <source>
        <dbReference type="EMBL" id="PXA66724.1"/>
    </source>
</evidence>
<keyword evidence="7 13" id="KW-0812">Transmembrane</keyword>
<comment type="caution">
    <text evidence="14">The sequence shown here is derived from an EMBL/GenBank/DDBJ whole genome shotgun (WGS) entry which is preliminary data.</text>
</comment>
<dbReference type="InterPro" id="IPR003660">
    <property type="entry name" value="HAMP_dom"/>
</dbReference>
<gene>
    <name evidence="14" type="ORF">CVS29_03890</name>
</gene>
<dbReference type="InterPro" id="IPR005467">
    <property type="entry name" value="His_kinase_dom"/>
</dbReference>
<accession>A0A2V3DV05</accession>
<evidence type="ECO:0000313" key="15">
    <source>
        <dbReference type="Proteomes" id="UP000246303"/>
    </source>
</evidence>
<dbReference type="PANTHER" id="PTHR45436">
    <property type="entry name" value="SENSOR HISTIDINE KINASE YKOH"/>
    <property type="match status" value="1"/>
</dbReference>
<evidence type="ECO:0000256" key="5">
    <source>
        <dbReference type="ARBA" id="ARBA00022553"/>
    </source>
</evidence>
<dbReference type="EC" id="2.7.13.3" evidence="4"/>
<dbReference type="GO" id="GO:0005886">
    <property type="term" value="C:plasma membrane"/>
    <property type="evidence" value="ECO:0007669"/>
    <property type="project" value="UniProtKB-SubCell"/>
</dbReference>
<dbReference type="FunFam" id="3.30.565.10:FF:000006">
    <property type="entry name" value="Sensor histidine kinase WalK"/>
    <property type="match status" value="1"/>
</dbReference>
<evidence type="ECO:0000256" key="8">
    <source>
        <dbReference type="ARBA" id="ARBA00022777"/>
    </source>
</evidence>
<dbReference type="Pfam" id="PF00512">
    <property type="entry name" value="HisKA"/>
    <property type="match status" value="1"/>
</dbReference>
<dbReference type="SMART" id="SM00388">
    <property type="entry name" value="HisKA"/>
    <property type="match status" value="1"/>
</dbReference>
<evidence type="ECO:0000256" key="10">
    <source>
        <dbReference type="ARBA" id="ARBA00023012"/>
    </source>
</evidence>
<dbReference type="OrthoDB" id="9786919at2"/>
<dbReference type="PRINTS" id="PR00344">
    <property type="entry name" value="BCTRLSENSOR"/>
</dbReference>
<dbReference type="SUPFAM" id="SSF47384">
    <property type="entry name" value="Homodimeric domain of signal transducing histidine kinase"/>
    <property type="match status" value="1"/>
</dbReference>
<feature type="transmembrane region" description="Helical" evidence="13">
    <location>
        <begin position="168"/>
        <end position="189"/>
    </location>
</feature>
<dbReference type="PROSITE" id="PS50885">
    <property type="entry name" value="HAMP"/>
    <property type="match status" value="1"/>
</dbReference>
<proteinExistence type="predicted"/>
<sequence length="552" mass="57918">MLITGTKPWQALRPSTWHLSTRLVAVMLALLTVICALVGMVSYSTLSMTVRNQLDSSLQQASVRTVAFYTSQNGANPPDPLNARATSAGQLSAVLSSGVVHYAGILSGTGSRQQLTTADADILAQLSPNGEQRTKKLSIGGYLLQAEAVPNGDVLITGLPLAATEQTLSALVLSIVLVSLAGLLALGWAGTTIIRRNMRPLAQLSDTATQVSTLRLDAGEVALSARVPAAAASPGTEVGNVGYAFNAMLDNVSHALQARQHSETKLRRFVADASHELRTPLTAIRGYAELLSMTEQLSPDGQISLDRVQVQSVRMSRLVEDLLTLARLDEARSAGGPRNPGQQIPAVSVDLGPLTLETVRDIQVATPGHHWSFSVPDQPVNVACEATTMRQILLNLLSNAAKHTPAGTEVHIALSQATDGSALLEVSDNGPGIDPEFQKIIFDRFSRADQARTATSGSTGLGLSIVRAMALAHDGTVSMASTPGRTTFTVRLPGSSPILPVPTVPPVPPFPPVPPSTPPEATASRAENSRPELSRPGVATSDGVHVCGPTLP</sequence>
<comment type="subcellular location">
    <subcellularLocation>
        <location evidence="3">Cell membrane</location>
    </subcellularLocation>
</comment>
<dbReference type="SUPFAM" id="SSF55874">
    <property type="entry name" value="ATPase domain of HSP90 chaperone/DNA topoisomerase II/histidine kinase"/>
    <property type="match status" value="1"/>
</dbReference>
<organism evidence="14 15">
    <name type="scientific">Arthrobacter psychrochitiniphilus</name>
    <dbReference type="NCBI Taxonomy" id="291045"/>
    <lineage>
        <taxon>Bacteria</taxon>
        <taxon>Bacillati</taxon>
        <taxon>Actinomycetota</taxon>
        <taxon>Actinomycetes</taxon>
        <taxon>Micrococcales</taxon>
        <taxon>Micrococcaceae</taxon>
        <taxon>Arthrobacter</taxon>
    </lineage>
</organism>
<comment type="catalytic activity">
    <reaction evidence="1">
        <text>ATP + protein L-histidine = ADP + protein N-phospho-L-histidine.</text>
        <dbReference type="EC" id="2.7.13.3"/>
    </reaction>
</comment>
<evidence type="ECO:0000256" key="13">
    <source>
        <dbReference type="SAM" id="Phobius"/>
    </source>
</evidence>
<dbReference type="CDD" id="cd00082">
    <property type="entry name" value="HisKA"/>
    <property type="match status" value="1"/>
</dbReference>
<keyword evidence="6" id="KW-0808">Transferase</keyword>
<name>A0A2V3DV05_9MICC</name>
<dbReference type="GO" id="GO:0000155">
    <property type="term" value="F:phosphorelay sensor kinase activity"/>
    <property type="evidence" value="ECO:0007669"/>
    <property type="project" value="InterPro"/>
</dbReference>
<dbReference type="GO" id="GO:0005509">
    <property type="term" value="F:calcium ion binding"/>
    <property type="evidence" value="ECO:0007669"/>
    <property type="project" value="UniProtKB-ARBA"/>
</dbReference>
<keyword evidence="15" id="KW-1185">Reference proteome</keyword>
<keyword evidence="9 13" id="KW-1133">Transmembrane helix</keyword>
<dbReference type="AlphaFoldDB" id="A0A2V3DV05"/>
<evidence type="ECO:0000256" key="12">
    <source>
        <dbReference type="SAM" id="MobiDB-lite"/>
    </source>
</evidence>
<keyword evidence="11 13" id="KW-0472">Membrane</keyword>
<dbReference type="Gene3D" id="6.10.340.10">
    <property type="match status" value="1"/>
</dbReference>
<keyword evidence="10" id="KW-0902">Two-component regulatory system</keyword>
<reference evidence="14 15" key="1">
    <citation type="submission" date="2018-05" db="EMBL/GenBank/DDBJ databases">
        <title>Genetic diversity of glacier-inhabiting Cryobacterium bacteria in China and description of Cryobacterium mengkeensis sp. nov. and Arthrobacter glacialis sp. nov.</title>
        <authorList>
            <person name="Liu Q."/>
            <person name="Xin Y.-H."/>
        </authorList>
    </citation>
    <scope>NUCLEOTIDE SEQUENCE [LARGE SCALE GENOMIC DNA]</scope>
    <source>
        <strain evidence="14 15">GP3</strain>
    </source>
</reference>
<dbReference type="CDD" id="cd06225">
    <property type="entry name" value="HAMP"/>
    <property type="match status" value="1"/>
</dbReference>
<dbReference type="Gene3D" id="3.30.565.10">
    <property type="entry name" value="Histidine kinase-like ATPase, C-terminal domain"/>
    <property type="match status" value="1"/>
</dbReference>
<evidence type="ECO:0000256" key="1">
    <source>
        <dbReference type="ARBA" id="ARBA00000085"/>
    </source>
</evidence>
<comment type="cofactor">
    <cofactor evidence="2">
        <name>a divalent metal cation</name>
        <dbReference type="ChEBI" id="CHEBI:60240"/>
    </cofactor>
</comment>
<dbReference type="InterPro" id="IPR036097">
    <property type="entry name" value="HisK_dim/P_sf"/>
</dbReference>
<dbReference type="PROSITE" id="PS50109">
    <property type="entry name" value="HIS_KIN"/>
    <property type="match status" value="1"/>
</dbReference>
<dbReference type="SMART" id="SM00387">
    <property type="entry name" value="HATPase_c"/>
    <property type="match status" value="1"/>
</dbReference>
<dbReference type="Pfam" id="PF02518">
    <property type="entry name" value="HATPase_c"/>
    <property type="match status" value="1"/>
</dbReference>
<keyword evidence="8 14" id="KW-0418">Kinase</keyword>
<feature type="region of interest" description="Disordered" evidence="12">
    <location>
        <begin position="508"/>
        <end position="552"/>
    </location>
</feature>
<dbReference type="InterPro" id="IPR050428">
    <property type="entry name" value="TCS_sensor_his_kinase"/>
</dbReference>
<dbReference type="RefSeq" id="WP_110105038.1">
    <property type="nucleotide sequence ID" value="NZ_JACBZZ010000001.1"/>
</dbReference>
<evidence type="ECO:0000256" key="9">
    <source>
        <dbReference type="ARBA" id="ARBA00022989"/>
    </source>
</evidence>
<evidence type="ECO:0000256" key="7">
    <source>
        <dbReference type="ARBA" id="ARBA00022692"/>
    </source>
</evidence>
<keyword evidence="5" id="KW-0597">Phosphoprotein</keyword>
<evidence type="ECO:0000256" key="3">
    <source>
        <dbReference type="ARBA" id="ARBA00004236"/>
    </source>
</evidence>
<feature type="transmembrane region" description="Helical" evidence="13">
    <location>
        <begin position="23"/>
        <end position="46"/>
    </location>
</feature>